<dbReference type="InterPro" id="IPR036728">
    <property type="entry name" value="PBP_GOBP_sf"/>
</dbReference>
<evidence type="ECO:0000256" key="6">
    <source>
        <dbReference type="ARBA" id="ARBA00022725"/>
    </source>
</evidence>
<evidence type="ECO:0000256" key="2">
    <source>
        <dbReference type="ARBA" id="ARBA00008098"/>
    </source>
</evidence>
<keyword evidence="5" id="KW-0716">Sensory transduction</keyword>
<keyword evidence="4" id="KW-0964">Secreted</keyword>
<evidence type="ECO:0000256" key="7">
    <source>
        <dbReference type="SAM" id="SignalP"/>
    </source>
</evidence>
<keyword evidence="3" id="KW-0813">Transport</keyword>
<comment type="similarity">
    <text evidence="2">Belongs to the PBP/GOBP family.</text>
</comment>
<keyword evidence="7" id="KW-0732">Signal</keyword>
<evidence type="ECO:0000313" key="8">
    <source>
        <dbReference type="EMBL" id="UXL82965.1"/>
    </source>
</evidence>
<reference evidence="8" key="1">
    <citation type="submission" date="2021-06" db="EMBL/GenBank/DDBJ databases">
        <authorList>
            <person name="Yu J."/>
            <person name="Cheng W."/>
        </authorList>
    </citation>
    <scope>NUCLEOTIDE SEQUENCE</scope>
</reference>
<dbReference type="GO" id="GO:0005549">
    <property type="term" value="F:odorant binding"/>
    <property type="evidence" value="ECO:0007669"/>
    <property type="project" value="InterPro"/>
</dbReference>
<feature type="chain" id="PRO_5037502147" evidence="7">
    <location>
        <begin position="22"/>
        <end position="186"/>
    </location>
</feature>
<proteinExistence type="evidence at transcript level"/>
<dbReference type="EMBL" id="MZ343475">
    <property type="protein sequence ID" value="UXL82965.1"/>
    <property type="molecule type" value="mRNA"/>
</dbReference>
<dbReference type="InterPro" id="IPR052295">
    <property type="entry name" value="Odorant-binding_protein"/>
</dbReference>
<evidence type="ECO:0000256" key="1">
    <source>
        <dbReference type="ARBA" id="ARBA00004613"/>
    </source>
</evidence>
<protein>
    <submittedName>
        <fullName evidence="8">Odorant binding protein OBP25</fullName>
    </submittedName>
</protein>
<feature type="signal peptide" evidence="7">
    <location>
        <begin position="1"/>
        <end position="21"/>
    </location>
</feature>
<name>A0A977WK74_9DIPT</name>
<comment type="subcellular location">
    <subcellularLocation>
        <location evidence="1">Secreted</location>
    </subcellularLocation>
</comment>
<dbReference type="InterPro" id="IPR006170">
    <property type="entry name" value="PBP/GOBP"/>
</dbReference>
<sequence length="186" mass="20394">MKIFLCILVLSFATMQALVVAKRGGHRFDPNMCCNAEKSEPDSTAHEAMKKLFDECKKELGNDGEEGKKQPGKRHCIAECVSKKMNVLNADGTINEAEFTNNVKKMATAPYQQAVAEDVAKKCIAGANTATDNGSKGDDKCSSIPMKLKHCIGKEMFNACPADEQDTSDKCVEMRKKINGEKPKEE</sequence>
<dbReference type="PANTHER" id="PTHR21066">
    <property type="entry name" value="ODORANT-BINDING PROTEIN 59A-RELATED"/>
    <property type="match status" value="1"/>
</dbReference>
<dbReference type="GO" id="GO:0007608">
    <property type="term" value="P:sensory perception of smell"/>
    <property type="evidence" value="ECO:0007669"/>
    <property type="project" value="UniProtKB-KW"/>
</dbReference>
<evidence type="ECO:0000256" key="4">
    <source>
        <dbReference type="ARBA" id="ARBA00022525"/>
    </source>
</evidence>
<dbReference type="GO" id="GO:0005576">
    <property type="term" value="C:extracellular region"/>
    <property type="evidence" value="ECO:0007669"/>
    <property type="project" value="UniProtKB-SubCell"/>
</dbReference>
<keyword evidence="6" id="KW-0552">Olfaction</keyword>
<evidence type="ECO:0000256" key="5">
    <source>
        <dbReference type="ARBA" id="ARBA00022606"/>
    </source>
</evidence>
<organism evidence="8">
    <name type="scientific">Sitodiplosis mosellana</name>
    <name type="common">orange wheat blossom midge</name>
    <dbReference type="NCBI Taxonomy" id="263140"/>
    <lineage>
        <taxon>Eukaryota</taxon>
        <taxon>Metazoa</taxon>
        <taxon>Ecdysozoa</taxon>
        <taxon>Arthropoda</taxon>
        <taxon>Hexapoda</taxon>
        <taxon>Insecta</taxon>
        <taxon>Pterygota</taxon>
        <taxon>Neoptera</taxon>
        <taxon>Endopterygota</taxon>
        <taxon>Diptera</taxon>
        <taxon>Nematocera</taxon>
        <taxon>Sciaroidea</taxon>
        <taxon>Cecidomyiidae</taxon>
        <taxon>Sitodiplosis</taxon>
    </lineage>
</organism>
<dbReference type="Pfam" id="PF01395">
    <property type="entry name" value="PBP_GOBP"/>
    <property type="match status" value="1"/>
</dbReference>
<dbReference type="SUPFAM" id="SSF47565">
    <property type="entry name" value="Insect pheromone/odorant-binding proteins"/>
    <property type="match status" value="1"/>
</dbReference>
<evidence type="ECO:0000256" key="3">
    <source>
        <dbReference type="ARBA" id="ARBA00022448"/>
    </source>
</evidence>
<accession>A0A977WK74</accession>
<dbReference type="Gene3D" id="1.10.238.270">
    <property type="match status" value="1"/>
</dbReference>
<dbReference type="PANTHER" id="PTHR21066:SF17">
    <property type="entry name" value="AGAP011368-PA"/>
    <property type="match status" value="1"/>
</dbReference>
<dbReference type="AlphaFoldDB" id="A0A977WK74"/>